<feature type="region of interest" description="Disordered" evidence="1">
    <location>
        <begin position="323"/>
        <end position="361"/>
    </location>
</feature>
<dbReference type="EMBL" id="AUPL01003253">
    <property type="protein sequence ID" value="ESL09034.1"/>
    <property type="molecule type" value="Genomic_DNA"/>
</dbReference>
<feature type="compositionally biased region" description="Low complexity" evidence="1">
    <location>
        <begin position="350"/>
        <end position="361"/>
    </location>
</feature>
<dbReference type="OrthoDB" id="252267at2759"/>
<dbReference type="AlphaFoldDB" id="A0A061J2A5"/>
<name>A0A061J2A5_TRYRA</name>
<feature type="region of interest" description="Disordered" evidence="1">
    <location>
        <begin position="1"/>
        <end position="44"/>
    </location>
</feature>
<dbReference type="VEuPathDB" id="TriTrypDB:TRSC58_03253"/>
<protein>
    <submittedName>
        <fullName evidence="2">Uncharacterized protein</fullName>
    </submittedName>
</protein>
<dbReference type="Proteomes" id="UP000031737">
    <property type="component" value="Unassembled WGS sequence"/>
</dbReference>
<evidence type="ECO:0000313" key="3">
    <source>
        <dbReference type="Proteomes" id="UP000031737"/>
    </source>
</evidence>
<feature type="compositionally biased region" description="Low complexity" evidence="1">
    <location>
        <begin position="331"/>
        <end position="341"/>
    </location>
</feature>
<keyword evidence="3" id="KW-1185">Reference proteome</keyword>
<gene>
    <name evidence="2" type="ORF">TRSC58_03253</name>
</gene>
<evidence type="ECO:0000313" key="2">
    <source>
        <dbReference type="EMBL" id="ESL09034.1"/>
    </source>
</evidence>
<comment type="caution">
    <text evidence="2">The sequence shown here is derived from an EMBL/GenBank/DDBJ whole genome shotgun (WGS) entry which is preliminary data.</text>
</comment>
<organism evidence="2 3">
    <name type="scientific">Trypanosoma rangeli SC58</name>
    <dbReference type="NCBI Taxonomy" id="429131"/>
    <lineage>
        <taxon>Eukaryota</taxon>
        <taxon>Discoba</taxon>
        <taxon>Euglenozoa</taxon>
        <taxon>Kinetoplastea</taxon>
        <taxon>Metakinetoplastina</taxon>
        <taxon>Trypanosomatida</taxon>
        <taxon>Trypanosomatidae</taxon>
        <taxon>Trypanosoma</taxon>
        <taxon>Herpetosoma</taxon>
    </lineage>
</organism>
<sequence length="488" mass="53464">MSSSLPQVGSDGRHSSSLREGLEEPLPCGKGGDAASRNGAGEGPDSSFVICEKLLRLLGRIACSGEEVSYGAMIPDAAVNDNNNLLQSSYGDEHALLDDLFAHVLSALEKVVQKFLCSALTREWKNKLQGELSRQSSLGVETPRRWTTVWRRAQHRDQETWIEWRSALCRSWRRTRRESASRERSEILNAALFQFDPVGDASRPGASSPSHHGAGRRQTEQQVIDQRLYALLYRMFWTCPALLLDEQTQRLAAGAGFSLDSVRQGICAAGDEGAQAEAEEITGFIRSLSSRGQGQTRESDLATLEEVERLFAAERRAMLRRLDAGQPPPSSFSSPVTSSWPAQVTGGPCASYSPSSHTNSSTTYHSAASLLRYVEPTPIQLCPPSLTSPGCGSPAARIPDVVEGRLARHLASPIYETAFHASDVRLDAFDMQTVRRTNGYESQRVLWPTEAGDGANAAQSPKPCLVNRAQSERRLPSALRTPRSVSWW</sequence>
<accession>A0A061J2A5</accession>
<evidence type="ECO:0000256" key="1">
    <source>
        <dbReference type="SAM" id="MobiDB-lite"/>
    </source>
</evidence>
<proteinExistence type="predicted"/>
<reference evidence="2 3" key="1">
    <citation type="submission" date="2013-07" db="EMBL/GenBank/DDBJ databases">
        <authorList>
            <person name="Stoco P.H."/>
            <person name="Wagner G."/>
            <person name="Gerber A."/>
            <person name="Zaha A."/>
            <person name="Thompson C."/>
            <person name="Bartholomeu D.C."/>
            <person name="Luckemeyer D.D."/>
            <person name="Bahia D."/>
            <person name="Loreto E."/>
            <person name="Prestes E.B."/>
            <person name="Lima F.M."/>
            <person name="Rodrigues-Luiz G."/>
            <person name="Vallejo G.A."/>
            <person name="Filho J.F."/>
            <person name="Monteiro K.M."/>
            <person name="Tyler K.M."/>
            <person name="de Almeida L.G."/>
            <person name="Ortiz M.F."/>
            <person name="Siervo M.A."/>
            <person name="de Moraes M.H."/>
            <person name="Cunha O.L."/>
            <person name="Mendonca-Neto R."/>
            <person name="Silva R."/>
            <person name="Teixeira S.M."/>
            <person name="Murta S.M."/>
            <person name="Sincero T.C."/>
            <person name="Mendes T.A."/>
            <person name="Urmenyi T.P."/>
            <person name="Silva V.G."/>
            <person name="da Rocha W.D."/>
            <person name="Andersson B."/>
            <person name="Romanha A.J."/>
            <person name="Steindel M."/>
            <person name="de Vasconcelos A.T."/>
            <person name="Grisard E.C."/>
        </authorList>
    </citation>
    <scope>NUCLEOTIDE SEQUENCE [LARGE SCALE GENOMIC DNA]</scope>
    <source>
        <strain evidence="2 3">SC58</strain>
    </source>
</reference>